<dbReference type="AlphaFoldDB" id="B7MW29"/>
<dbReference type="KEGG" id="ecq:ECED1_2103"/>
<reference evidence="2" key="1">
    <citation type="journal article" date="2009" name="PLoS Genet.">
        <title>Organised genome dynamics in the Escherichia coli species results in highly diverse adaptive paths.</title>
        <authorList>
            <person name="Touchon M."/>
            <person name="Hoede C."/>
            <person name="Tenaillon O."/>
            <person name="Barbe V."/>
            <person name="Baeriswyl S."/>
            <person name="Bidet P."/>
            <person name="Bingen E."/>
            <person name="Bonacorsi S."/>
            <person name="Bouchier C."/>
            <person name="Bouvet O."/>
            <person name="Calteau A."/>
            <person name="Chiapello H."/>
            <person name="Clermont O."/>
            <person name="Cruveiller S."/>
            <person name="Danchin A."/>
            <person name="Diard M."/>
            <person name="Dossat C."/>
            <person name="Karoui M.E."/>
            <person name="Frapy E."/>
            <person name="Garry L."/>
            <person name="Ghigo J.M."/>
            <person name="Gilles A.M."/>
            <person name="Johnson J."/>
            <person name="Le Bouguenec C."/>
            <person name="Lescat M."/>
            <person name="Mangenot S."/>
            <person name="Martinez-Jehanne V."/>
            <person name="Matic I."/>
            <person name="Nassif X."/>
            <person name="Oztas S."/>
            <person name="Petit M.A."/>
            <person name="Pichon C."/>
            <person name="Rouy Z."/>
            <person name="Ruf C.S."/>
            <person name="Schneider D."/>
            <person name="Tourret J."/>
            <person name="Vacherie B."/>
            <person name="Vallenet D."/>
            <person name="Medigue C."/>
            <person name="Rocha E.P.C."/>
            <person name="Denamur E."/>
        </authorList>
    </citation>
    <scope>NUCLEOTIDE SEQUENCE [LARGE SCALE GENOMIC DNA]</scope>
    <source>
        <strain evidence="2">ED1a</strain>
    </source>
</reference>
<accession>B7MW29</accession>
<protein>
    <submittedName>
        <fullName evidence="1">Uncharacterized protein</fullName>
    </submittedName>
</protein>
<evidence type="ECO:0000313" key="1">
    <source>
        <dbReference type="EMBL" id="CAR08295.2"/>
    </source>
</evidence>
<name>B7MW29_ECO81</name>
<dbReference type="HOGENOM" id="CLU_173144_0_0_6"/>
<proteinExistence type="predicted"/>
<dbReference type="EMBL" id="CU928162">
    <property type="protein sequence ID" value="CAR08295.2"/>
    <property type="molecule type" value="Genomic_DNA"/>
</dbReference>
<organism evidence="1 2">
    <name type="scientific">Escherichia coli O81 (strain ED1a)</name>
    <dbReference type="NCBI Taxonomy" id="585397"/>
    <lineage>
        <taxon>Bacteria</taxon>
        <taxon>Pseudomonadati</taxon>
        <taxon>Pseudomonadota</taxon>
        <taxon>Gammaproteobacteria</taxon>
        <taxon>Enterobacterales</taxon>
        <taxon>Enterobacteriaceae</taxon>
        <taxon>Escherichia</taxon>
    </lineage>
</organism>
<sequence>MPHGIRCITASVLSDLINHAPYRRRIPALTETAARQGDSSARVCGDNQKRYTPGFTALTERGVVPSWSLVRCDGGRNWILLQLTIIIIFSGPFRRSGPLRGGDLAGFRYL</sequence>
<dbReference type="Proteomes" id="UP000000748">
    <property type="component" value="Chromosome"/>
</dbReference>
<evidence type="ECO:0000313" key="2">
    <source>
        <dbReference type="Proteomes" id="UP000000748"/>
    </source>
</evidence>
<gene>
    <name evidence="1" type="ordered locus">ECED1_2103</name>
</gene>